<feature type="chain" id="PRO_5032706450" evidence="2">
    <location>
        <begin position="23"/>
        <end position="146"/>
    </location>
</feature>
<proteinExistence type="predicted"/>
<keyword evidence="2" id="KW-0732">Signal</keyword>
<comment type="caution">
    <text evidence="3">The sequence shown here is derived from an EMBL/GenBank/DDBJ whole genome shotgun (WGS) entry which is preliminary data.</text>
</comment>
<sequence length="146" mass="15358">MGTKRRGAKFLLLSAGLALISGRQLWAFLGPAAESRNAAELDVGRRDTLFRALSFGAVPAAIAATFEGDAKAFGESPRTSASPARWSGKYSDPNHPGCGRRIIKDGAQFVISGASNVDKAEKGCPPGAKLKRWSLTGVLEGEATRN</sequence>
<gene>
    <name evidence="3" type="ORF">PGLA1383_LOCUS21151</name>
</gene>
<feature type="non-terminal residue" evidence="3">
    <location>
        <position position="146"/>
    </location>
</feature>
<evidence type="ECO:0000313" key="3">
    <source>
        <dbReference type="EMBL" id="CAE8602922.1"/>
    </source>
</evidence>
<feature type="region of interest" description="Disordered" evidence="1">
    <location>
        <begin position="73"/>
        <end position="97"/>
    </location>
</feature>
<dbReference type="Proteomes" id="UP000654075">
    <property type="component" value="Unassembled WGS sequence"/>
</dbReference>
<reference evidence="3" key="1">
    <citation type="submission" date="2021-02" db="EMBL/GenBank/DDBJ databases">
        <authorList>
            <person name="Dougan E. K."/>
            <person name="Rhodes N."/>
            <person name="Thang M."/>
            <person name="Chan C."/>
        </authorList>
    </citation>
    <scope>NUCLEOTIDE SEQUENCE</scope>
</reference>
<keyword evidence="4" id="KW-1185">Reference proteome</keyword>
<accession>A0A813EP85</accession>
<protein>
    <submittedName>
        <fullName evidence="3">Uncharacterized protein</fullName>
    </submittedName>
</protein>
<name>A0A813EP85_POLGL</name>
<evidence type="ECO:0000256" key="2">
    <source>
        <dbReference type="SAM" id="SignalP"/>
    </source>
</evidence>
<dbReference type="EMBL" id="CAJNNV010014812">
    <property type="protein sequence ID" value="CAE8602922.1"/>
    <property type="molecule type" value="Genomic_DNA"/>
</dbReference>
<feature type="signal peptide" evidence="2">
    <location>
        <begin position="1"/>
        <end position="22"/>
    </location>
</feature>
<evidence type="ECO:0000313" key="4">
    <source>
        <dbReference type="Proteomes" id="UP000654075"/>
    </source>
</evidence>
<evidence type="ECO:0000256" key="1">
    <source>
        <dbReference type="SAM" id="MobiDB-lite"/>
    </source>
</evidence>
<dbReference type="AlphaFoldDB" id="A0A813EP85"/>
<organism evidence="3 4">
    <name type="scientific">Polarella glacialis</name>
    <name type="common">Dinoflagellate</name>
    <dbReference type="NCBI Taxonomy" id="89957"/>
    <lineage>
        <taxon>Eukaryota</taxon>
        <taxon>Sar</taxon>
        <taxon>Alveolata</taxon>
        <taxon>Dinophyceae</taxon>
        <taxon>Suessiales</taxon>
        <taxon>Suessiaceae</taxon>
        <taxon>Polarella</taxon>
    </lineage>
</organism>